<feature type="compositionally biased region" description="Polar residues" evidence="1">
    <location>
        <begin position="159"/>
        <end position="177"/>
    </location>
</feature>
<dbReference type="EMBL" id="JBHSOJ010000023">
    <property type="protein sequence ID" value="MFC5631676.1"/>
    <property type="molecule type" value="Genomic_DNA"/>
</dbReference>
<organism evidence="2 3">
    <name type="scientific">Streptococcus caledonicus</name>
    <dbReference type="NCBI Taxonomy" id="2614158"/>
    <lineage>
        <taxon>Bacteria</taxon>
        <taxon>Bacillati</taxon>
        <taxon>Bacillota</taxon>
        <taxon>Bacilli</taxon>
        <taxon>Lactobacillales</taxon>
        <taxon>Streptococcaceae</taxon>
        <taxon>Streptococcus</taxon>
    </lineage>
</organism>
<evidence type="ECO:0000313" key="2">
    <source>
        <dbReference type="EMBL" id="MFC5631676.1"/>
    </source>
</evidence>
<comment type="caution">
    <text evidence="2">The sequence shown here is derived from an EMBL/GenBank/DDBJ whole genome shotgun (WGS) entry which is preliminary data.</text>
</comment>
<protein>
    <recommendedName>
        <fullName evidence="4">Adhesin domain-containing protein</fullName>
    </recommendedName>
</protein>
<feature type="region of interest" description="Disordered" evidence="1">
    <location>
        <begin position="159"/>
        <end position="181"/>
    </location>
</feature>
<reference evidence="3" key="1">
    <citation type="journal article" date="2019" name="Int. J. Syst. Evol. Microbiol.">
        <title>The Global Catalogue of Microorganisms (GCM) 10K type strain sequencing project: providing services to taxonomists for standard genome sequencing and annotation.</title>
        <authorList>
            <consortium name="The Broad Institute Genomics Platform"/>
            <consortium name="The Broad Institute Genome Sequencing Center for Infectious Disease"/>
            <person name="Wu L."/>
            <person name="Ma J."/>
        </authorList>
    </citation>
    <scope>NUCLEOTIDE SEQUENCE [LARGE SCALE GENOMIC DNA]</scope>
    <source>
        <strain evidence="3">DT43</strain>
    </source>
</reference>
<keyword evidence="3" id="KW-1185">Reference proteome</keyword>
<proteinExistence type="predicted"/>
<sequence length="188" mass="20425">MKRKILIGLAVFLVIGLAGLVWTGVQNDKTDVSYDKAFTTPAKNINVINVSSLEQPAKVIVKESEQEETTVYIKGQLAKNNIAAMEEQFGIDEEGDLMISFAKNGFTMTVMGDKPTVTIEITLAKGVTFNDFRLFSSNGGADVILPKSFDGSYKITSQSNNITKPQNGTNTKRQASIETPGDVNVVLE</sequence>
<dbReference type="RefSeq" id="WP_156806049.1">
    <property type="nucleotide sequence ID" value="NZ_JBHSOJ010000023.1"/>
</dbReference>
<name>A0ABW0UGB2_9STRE</name>
<accession>A0ABW0UGB2</accession>
<gene>
    <name evidence="2" type="ORF">ACFPQ3_08895</name>
</gene>
<evidence type="ECO:0000313" key="3">
    <source>
        <dbReference type="Proteomes" id="UP001596110"/>
    </source>
</evidence>
<evidence type="ECO:0008006" key="4">
    <source>
        <dbReference type="Google" id="ProtNLM"/>
    </source>
</evidence>
<dbReference type="Proteomes" id="UP001596110">
    <property type="component" value="Unassembled WGS sequence"/>
</dbReference>
<evidence type="ECO:0000256" key="1">
    <source>
        <dbReference type="SAM" id="MobiDB-lite"/>
    </source>
</evidence>